<evidence type="ECO:0000259" key="5">
    <source>
        <dbReference type="Pfam" id="PF04542"/>
    </source>
</evidence>
<dbReference type="Proteomes" id="UP001500393">
    <property type="component" value="Unassembled WGS sequence"/>
</dbReference>
<dbReference type="InterPro" id="IPR046531">
    <property type="entry name" value="DUF6596"/>
</dbReference>
<dbReference type="PANTHER" id="PTHR47756:SF2">
    <property type="entry name" value="BLL6612 PROTEIN"/>
    <property type="match status" value="1"/>
</dbReference>
<evidence type="ECO:0000256" key="4">
    <source>
        <dbReference type="ARBA" id="ARBA00023163"/>
    </source>
</evidence>
<dbReference type="InterPro" id="IPR014284">
    <property type="entry name" value="RNA_pol_sigma-70_dom"/>
</dbReference>
<dbReference type="SUPFAM" id="SSF88659">
    <property type="entry name" value="Sigma3 and sigma4 domains of RNA polymerase sigma factors"/>
    <property type="match status" value="1"/>
</dbReference>
<keyword evidence="9" id="KW-1185">Reference proteome</keyword>
<dbReference type="InterPro" id="IPR011990">
    <property type="entry name" value="TPR-like_helical_dom_sf"/>
</dbReference>
<dbReference type="Gene3D" id="1.10.10.10">
    <property type="entry name" value="Winged helix-like DNA-binding domain superfamily/Winged helix DNA-binding domain"/>
    <property type="match status" value="1"/>
</dbReference>
<dbReference type="PANTHER" id="PTHR47756">
    <property type="entry name" value="BLL6612 PROTEIN-RELATED"/>
    <property type="match status" value="1"/>
</dbReference>
<evidence type="ECO:0000259" key="7">
    <source>
        <dbReference type="Pfam" id="PF20239"/>
    </source>
</evidence>
<evidence type="ECO:0000256" key="1">
    <source>
        <dbReference type="ARBA" id="ARBA00010641"/>
    </source>
</evidence>
<dbReference type="InterPro" id="IPR007627">
    <property type="entry name" value="RNA_pol_sigma70_r2"/>
</dbReference>
<dbReference type="NCBIfam" id="TIGR02937">
    <property type="entry name" value="sigma70-ECF"/>
    <property type="match status" value="1"/>
</dbReference>
<dbReference type="InterPro" id="IPR013324">
    <property type="entry name" value="RNA_pol_sigma_r3/r4-like"/>
</dbReference>
<evidence type="ECO:0000259" key="6">
    <source>
        <dbReference type="Pfam" id="PF08281"/>
    </source>
</evidence>
<dbReference type="EMBL" id="BAAAOS010000056">
    <property type="protein sequence ID" value="GAA1606772.1"/>
    <property type="molecule type" value="Genomic_DNA"/>
</dbReference>
<dbReference type="InterPro" id="IPR013249">
    <property type="entry name" value="RNA_pol_sigma70_r4_t2"/>
</dbReference>
<evidence type="ECO:0000256" key="3">
    <source>
        <dbReference type="ARBA" id="ARBA00023082"/>
    </source>
</evidence>
<reference evidence="8 9" key="1">
    <citation type="journal article" date="2019" name="Int. J. Syst. Evol. Microbiol.">
        <title>The Global Catalogue of Microorganisms (GCM) 10K type strain sequencing project: providing services to taxonomists for standard genome sequencing and annotation.</title>
        <authorList>
            <consortium name="The Broad Institute Genomics Platform"/>
            <consortium name="The Broad Institute Genome Sequencing Center for Infectious Disease"/>
            <person name="Wu L."/>
            <person name="Ma J."/>
        </authorList>
    </citation>
    <scope>NUCLEOTIDE SEQUENCE [LARGE SCALE GENOMIC DNA]</scope>
    <source>
        <strain evidence="8 9">JCM 14969</strain>
    </source>
</reference>
<sequence>MSVEQVAAVFRDEHGRAVAVLTRVFGDLDIAEDAVQEAFAAAVEKWPAAGLPPSPAGWIITTARNRAIDRLRRESSREDKHAQAALLQAQDEPVEEGVVRDDRLRLLFTCCHPALALNVRVALTLRLIGGLTTTEIARAFLVPEPTMAQRIVRAKAKIRAAGIPYRVPYEADLPERVRGVLAVVYLIFNEGYAASSGDELIRTELCQEAIRLGRLLVDLMPDEPEAVGLLALMLLQESRRPARVAPDGSLVLLPDQDRTLWDQALVTEGQDLVRRCLRRDQPGPYQLQAAINAVHSDAPTAADTDWRQIVQLYGHLLALNPSPVIALNRAVAVAELNGPATALALVDDLDLGSYYLFHAIRAELLKRLNRPAEASTAYKTAATLTENTPERTFLEQQQAALGPLTN</sequence>
<dbReference type="Gene3D" id="1.10.1740.10">
    <property type="match status" value="1"/>
</dbReference>
<proteinExistence type="inferred from homology"/>
<feature type="domain" description="RNA polymerase sigma-70 region 2" evidence="5">
    <location>
        <begin position="10"/>
        <end position="75"/>
    </location>
</feature>
<keyword evidence="4" id="KW-0804">Transcription</keyword>
<evidence type="ECO:0000256" key="2">
    <source>
        <dbReference type="ARBA" id="ARBA00023015"/>
    </source>
</evidence>
<dbReference type="RefSeq" id="WP_344221138.1">
    <property type="nucleotide sequence ID" value="NZ_BAAAOS010000056.1"/>
</dbReference>
<feature type="domain" description="DUF6596" evidence="7">
    <location>
        <begin position="176"/>
        <end position="276"/>
    </location>
</feature>
<dbReference type="InterPro" id="IPR013325">
    <property type="entry name" value="RNA_pol_sigma_r2"/>
</dbReference>
<comment type="caution">
    <text evidence="8">The sequence shown here is derived from an EMBL/GenBank/DDBJ whole genome shotgun (WGS) entry which is preliminary data.</text>
</comment>
<evidence type="ECO:0000313" key="8">
    <source>
        <dbReference type="EMBL" id="GAA1606772.1"/>
    </source>
</evidence>
<gene>
    <name evidence="8" type="ORF">GCM10009789_71350</name>
</gene>
<protein>
    <submittedName>
        <fullName evidence="8">RNA polymerase sigma factor</fullName>
    </submittedName>
</protein>
<keyword evidence="2" id="KW-0805">Transcription regulation</keyword>
<dbReference type="Pfam" id="PF08281">
    <property type="entry name" value="Sigma70_r4_2"/>
    <property type="match status" value="1"/>
</dbReference>
<comment type="similarity">
    <text evidence="1">Belongs to the sigma-70 factor family. ECF subfamily.</text>
</comment>
<dbReference type="InterPro" id="IPR036388">
    <property type="entry name" value="WH-like_DNA-bd_sf"/>
</dbReference>
<dbReference type="Gene3D" id="1.25.40.10">
    <property type="entry name" value="Tetratricopeptide repeat domain"/>
    <property type="match status" value="1"/>
</dbReference>
<name>A0ABN2EH75_9ACTN</name>
<organism evidence="8 9">
    <name type="scientific">Kribbella sancticallisti</name>
    <dbReference type="NCBI Taxonomy" id="460087"/>
    <lineage>
        <taxon>Bacteria</taxon>
        <taxon>Bacillati</taxon>
        <taxon>Actinomycetota</taxon>
        <taxon>Actinomycetes</taxon>
        <taxon>Propionibacteriales</taxon>
        <taxon>Kribbellaceae</taxon>
        <taxon>Kribbella</taxon>
    </lineage>
</organism>
<feature type="domain" description="RNA polymerase sigma factor 70 region 4 type 2" evidence="6">
    <location>
        <begin position="107"/>
        <end position="158"/>
    </location>
</feature>
<dbReference type="Pfam" id="PF04542">
    <property type="entry name" value="Sigma70_r2"/>
    <property type="match status" value="1"/>
</dbReference>
<keyword evidence="3" id="KW-0731">Sigma factor</keyword>
<dbReference type="Pfam" id="PF20239">
    <property type="entry name" value="DUF6596"/>
    <property type="match status" value="1"/>
</dbReference>
<evidence type="ECO:0000313" key="9">
    <source>
        <dbReference type="Proteomes" id="UP001500393"/>
    </source>
</evidence>
<accession>A0ABN2EH75</accession>
<dbReference type="SUPFAM" id="SSF88946">
    <property type="entry name" value="Sigma2 domain of RNA polymerase sigma factors"/>
    <property type="match status" value="1"/>
</dbReference>